<evidence type="ECO:0000313" key="5">
    <source>
        <dbReference type="EMBL" id="CUG86342.1"/>
    </source>
</evidence>
<accession>A0A0S4J8W7</accession>
<dbReference type="GO" id="GO:0097014">
    <property type="term" value="C:ciliary plasm"/>
    <property type="evidence" value="ECO:0007669"/>
    <property type="project" value="TreeGrafter"/>
</dbReference>
<protein>
    <recommendedName>
        <fullName evidence="3">Peptidyl-prolyl cis-trans isomerase</fullName>
        <shortName evidence="3">PPIase</shortName>
        <ecNumber evidence="3">5.2.1.8</ecNumber>
    </recommendedName>
</protein>
<keyword evidence="1 3" id="KW-0697">Rotamase</keyword>
<evidence type="ECO:0000313" key="6">
    <source>
        <dbReference type="Proteomes" id="UP000051952"/>
    </source>
</evidence>
<keyword evidence="2 3" id="KW-0413">Isomerase</keyword>
<dbReference type="InterPro" id="IPR029000">
    <property type="entry name" value="Cyclophilin-like_dom_sf"/>
</dbReference>
<dbReference type="EC" id="5.2.1.8" evidence="3"/>
<comment type="catalytic activity">
    <reaction evidence="3">
        <text>[protein]-peptidylproline (omega=180) = [protein]-peptidylproline (omega=0)</text>
        <dbReference type="Rhea" id="RHEA:16237"/>
        <dbReference type="Rhea" id="RHEA-COMP:10747"/>
        <dbReference type="Rhea" id="RHEA-COMP:10748"/>
        <dbReference type="ChEBI" id="CHEBI:83833"/>
        <dbReference type="ChEBI" id="CHEBI:83834"/>
        <dbReference type="EC" id="5.2.1.8"/>
    </reaction>
</comment>
<dbReference type="GO" id="GO:0003755">
    <property type="term" value="F:peptidyl-prolyl cis-trans isomerase activity"/>
    <property type="evidence" value="ECO:0007669"/>
    <property type="project" value="UniProtKB-UniRule"/>
</dbReference>
<dbReference type="OrthoDB" id="193499at2759"/>
<reference evidence="6" key="1">
    <citation type="submission" date="2015-09" db="EMBL/GenBank/DDBJ databases">
        <authorList>
            <consortium name="Pathogen Informatics"/>
        </authorList>
    </citation>
    <scope>NUCLEOTIDE SEQUENCE [LARGE SCALE GENOMIC DNA]</scope>
    <source>
        <strain evidence="6">Lake Konstanz</strain>
    </source>
</reference>
<keyword evidence="6" id="KW-1185">Reference proteome</keyword>
<evidence type="ECO:0000256" key="1">
    <source>
        <dbReference type="ARBA" id="ARBA00023110"/>
    </source>
</evidence>
<dbReference type="VEuPathDB" id="TriTrypDB:BSAL_92650"/>
<proteinExistence type="inferred from homology"/>
<dbReference type="PROSITE" id="PS00170">
    <property type="entry name" value="CSA_PPIASE_1"/>
    <property type="match status" value="1"/>
</dbReference>
<dbReference type="GO" id="GO:0006457">
    <property type="term" value="P:protein folding"/>
    <property type="evidence" value="ECO:0007669"/>
    <property type="project" value="InterPro"/>
</dbReference>
<dbReference type="PANTHER" id="PTHR11071">
    <property type="entry name" value="PEPTIDYL-PROLYL CIS-TRANS ISOMERASE"/>
    <property type="match status" value="1"/>
</dbReference>
<sequence>MLRLCSKLLHRRSITSAISYEPIVTNPVVFMDVTLEGDVVGRVSMELFHDSLPQTAENFRSLCTGERNFSEGAPLTYKGVPFHRVVSNFVVQGGDIVHRDGRGNQSIFGYKFPNESINGKAGKHLLGTIAMASHGPNGNGSQFFFNLRRSEHLDEKLVVFGQVLDGWDVVERVARHCGTRSGTPVSRAWVSDCGQSGGLHYENTTLLTGAEREAPHGIPVKEVLDVLRPRF</sequence>
<dbReference type="GO" id="GO:0016018">
    <property type="term" value="F:cyclosporin A binding"/>
    <property type="evidence" value="ECO:0007669"/>
    <property type="project" value="TreeGrafter"/>
</dbReference>
<evidence type="ECO:0000259" key="4">
    <source>
        <dbReference type="PROSITE" id="PS50072"/>
    </source>
</evidence>
<dbReference type="AlphaFoldDB" id="A0A0S4J8W7"/>
<dbReference type="Pfam" id="PF00160">
    <property type="entry name" value="Pro_isomerase"/>
    <property type="match status" value="1"/>
</dbReference>
<gene>
    <name evidence="5" type="ORF">BSAL_92650</name>
</gene>
<dbReference type="PROSITE" id="PS50072">
    <property type="entry name" value="CSA_PPIASE_2"/>
    <property type="match status" value="1"/>
</dbReference>
<dbReference type="Proteomes" id="UP000051952">
    <property type="component" value="Unassembled WGS sequence"/>
</dbReference>
<evidence type="ECO:0000256" key="2">
    <source>
        <dbReference type="ARBA" id="ARBA00023235"/>
    </source>
</evidence>
<dbReference type="EMBL" id="CYKH01001277">
    <property type="protein sequence ID" value="CUG86342.1"/>
    <property type="molecule type" value="Genomic_DNA"/>
</dbReference>
<dbReference type="InterPro" id="IPR020892">
    <property type="entry name" value="Cyclophilin-type_PPIase_CS"/>
</dbReference>
<name>A0A0S4J8W7_BODSA</name>
<organism evidence="5 6">
    <name type="scientific">Bodo saltans</name>
    <name type="common">Flagellated protozoan</name>
    <dbReference type="NCBI Taxonomy" id="75058"/>
    <lineage>
        <taxon>Eukaryota</taxon>
        <taxon>Discoba</taxon>
        <taxon>Euglenozoa</taxon>
        <taxon>Kinetoplastea</taxon>
        <taxon>Metakinetoplastina</taxon>
        <taxon>Eubodonida</taxon>
        <taxon>Bodonidae</taxon>
        <taxon>Bodo</taxon>
    </lineage>
</organism>
<dbReference type="PRINTS" id="PR00153">
    <property type="entry name" value="CSAPPISMRASE"/>
</dbReference>
<dbReference type="PANTHER" id="PTHR11071:SF480">
    <property type="entry name" value="PEPTIDYL-PROLYL CIS-TRANS ISOMERASE"/>
    <property type="match status" value="1"/>
</dbReference>
<dbReference type="OMA" id="VWIGDCG"/>
<dbReference type="InterPro" id="IPR002130">
    <property type="entry name" value="Cyclophilin-type_PPIase_dom"/>
</dbReference>
<feature type="domain" description="PPIase cyclophilin-type" evidence="4">
    <location>
        <begin position="30"/>
        <end position="195"/>
    </location>
</feature>
<dbReference type="GO" id="GO:0005634">
    <property type="term" value="C:nucleus"/>
    <property type="evidence" value="ECO:0007669"/>
    <property type="project" value="TreeGrafter"/>
</dbReference>
<dbReference type="SUPFAM" id="SSF50891">
    <property type="entry name" value="Cyclophilin-like"/>
    <property type="match status" value="1"/>
</dbReference>
<comment type="similarity">
    <text evidence="3">Belongs to the cyclophilin-type PPIase family.</text>
</comment>
<evidence type="ECO:0000256" key="3">
    <source>
        <dbReference type="RuleBase" id="RU363019"/>
    </source>
</evidence>
<comment type="function">
    <text evidence="3">PPIases accelerate the folding of proteins. It catalyzes the cis-trans isomerization of proline imidic peptide bonds in oligopeptides.</text>
</comment>
<dbReference type="Gene3D" id="2.40.100.10">
    <property type="entry name" value="Cyclophilin-like"/>
    <property type="match status" value="1"/>
</dbReference>
<dbReference type="FunFam" id="2.40.100.10:FF:000049">
    <property type="entry name" value="Peptidyl-prolyl cis-trans isomerase"/>
    <property type="match status" value="1"/>
</dbReference>